<dbReference type="EMBL" id="RYZS01000001">
    <property type="protein sequence ID" value="RVU95488.1"/>
    <property type="molecule type" value="Genomic_DNA"/>
</dbReference>
<name>A0A437UPF6_ENTAV</name>
<organism evidence="1 2">
    <name type="scientific">Enterococcus avium</name>
    <name type="common">Streptococcus avium</name>
    <dbReference type="NCBI Taxonomy" id="33945"/>
    <lineage>
        <taxon>Bacteria</taxon>
        <taxon>Bacillati</taxon>
        <taxon>Bacillota</taxon>
        <taxon>Bacilli</taxon>
        <taxon>Lactobacillales</taxon>
        <taxon>Enterococcaceae</taxon>
        <taxon>Enterococcus</taxon>
    </lineage>
</organism>
<proteinExistence type="predicted"/>
<dbReference type="AlphaFoldDB" id="A0A437UPF6"/>
<dbReference type="RefSeq" id="WP_127979201.1">
    <property type="nucleotide sequence ID" value="NZ_RYZS01000001.1"/>
</dbReference>
<accession>A0A437UPF6</accession>
<gene>
    <name evidence="1" type="ORF">EK398_11945</name>
</gene>
<sequence length="177" mass="20890">MVGKHWTEDELIYLEYFVFENDSKLKEASCFLGRSVNAIRKKLSQLRKNKDYNVGYMHRLWTEEELNFIKRNYTQMTYEDIAKKLNRGAAAVELIARENGIRKHKKLKDFDTEIRELATSGYCPAEIARELNIKAGSVRSYMIAQNINYRTLSKSESLIRARERSTWKETNSFLFKD</sequence>
<dbReference type="Proteomes" id="UP000288388">
    <property type="component" value="Unassembled WGS sequence"/>
</dbReference>
<evidence type="ECO:0000313" key="1">
    <source>
        <dbReference type="EMBL" id="RVU95488.1"/>
    </source>
</evidence>
<protein>
    <submittedName>
        <fullName evidence="1">Uncharacterized protein</fullName>
    </submittedName>
</protein>
<evidence type="ECO:0000313" key="2">
    <source>
        <dbReference type="Proteomes" id="UP000288388"/>
    </source>
</evidence>
<reference evidence="1 2" key="1">
    <citation type="submission" date="2018-12" db="EMBL/GenBank/DDBJ databases">
        <title>A novel vanA-carrying plasmid in a clinical isolate of Enterococcus avium.</title>
        <authorList>
            <person name="Bernasconi O.J."/>
            <person name="Luzzaro F."/>
            <person name="Endimiani A."/>
        </authorList>
    </citation>
    <scope>NUCLEOTIDE SEQUENCE [LARGE SCALE GENOMIC DNA]</scope>
    <source>
        <strain evidence="1 2">LC0559/18</strain>
    </source>
</reference>
<comment type="caution">
    <text evidence="1">The sequence shown here is derived from an EMBL/GenBank/DDBJ whole genome shotgun (WGS) entry which is preliminary data.</text>
</comment>